<accession>A0A858BTC6</accession>
<evidence type="ECO:0000256" key="6">
    <source>
        <dbReference type="SAM" id="Phobius"/>
    </source>
</evidence>
<feature type="transmembrane region" description="Helical" evidence="6">
    <location>
        <begin position="218"/>
        <end position="237"/>
    </location>
</feature>
<evidence type="ECO:0000259" key="7">
    <source>
        <dbReference type="PROSITE" id="PS50850"/>
    </source>
</evidence>
<proteinExistence type="predicted"/>
<evidence type="ECO:0000256" key="5">
    <source>
        <dbReference type="ARBA" id="ARBA00023136"/>
    </source>
</evidence>
<sequence>MKEHNQKRILLFLVIITTAICLRAPITSVGSILYAITADLQLSNTVAGSITTIPLIVMALLSPWVSQISRRTGIIRALLIGLSLLLAGILLRSFGGIYGLLTGTALIGAGISFGNVLIPAVIKSFFSDKIGAMTGVFTTTMSICSGIGAGISVPLAVELGWGWRWTFCVWAVTVLVAMAVSAAQLKHMGQTDSGRQPEIWSQKEEHVQKQKPLYQVPLAWWMAVLFGGQSCVFYMLVSWLPTIAADRGVSVVAAGMLATVFQVAAIPANFGVPMLAGRWRNQSPLATAIAGLGVIGLIGFLLAGSVFQMAVSVAILALGLGGTFSLSLVFFAMRASDGNQAVRLSGFAQSVGYVLAAIGPALAGALYDWSHNWSIPLLLAVFIMVVAMVAGTVVGRDRQI</sequence>
<keyword evidence="4 6" id="KW-1133">Transmembrane helix</keyword>
<gene>
    <name evidence="8" type="ORF">Ami103574_02175</name>
</gene>
<protein>
    <submittedName>
        <fullName evidence="8">MFS transporter</fullName>
    </submittedName>
</protein>
<evidence type="ECO:0000313" key="9">
    <source>
        <dbReference type="Proteomes" id="UP000466848"/>
    </source>
</evidence>
<keyword evidence="9" id="KW-1185">Reference proteome</keyword>
<dbReference type="InterPro" id="IPR020846">
    <property type="entry name" value="MFS_dom"/>
</dbReference>
<feature type="transmembrane region" description="Helical" evidence="6">
    <location>
        <begin position="309"/>
        <end position="332"/>
    </location>
</feature>
<evidence type="ECO:0000313" key="8">
    <source>
        <dbReference type="EMBL" id="QIB68190.1"/>
    </source>
</evidence>
<comment type="subcellular location">
    <subcellularLocation>
        <location evidence="1">Cell membrane</location>
        <topology evidence="1">Multi-pass membrane protein</topology>
    </subcellularLocation>
</comment>
<dbReference type="InterPro" id="IPR036259">
    <property type="entry name" value="MFS_trans_sf"/>
</dbReference>
<evidence type="ECO:0000256" key="3">
    <source>
        <dbReference type="ARBA" id="ARBA00022692"/>
    </source>
</evidence>
<dbReference type="RefSeq" id="WP_163065110.1">
    <property type="nucleotide sequence ID" value="NZ_CP048649.1"/>
</dbReference>
<dbReference type="CDD" id="cd17339">
    <property type="entry name" value="MFS_NIMT_CynX_like"/>
    <property type="match status" value="1"/>
</dbReference>
<evidence type="ECO:0000256" key="2">
    <source>
        <dbReference type="ARBA" id="ARBA00022448"/>
    </source>
</evidence>
<dbReference type="EMBL" id="CP048649">
    <property type="protein sequence ID" value="QIB68190.1"/>
    <property type="molecule type" value="Genomic_DNA"/>
</dbReference>
<dbReference type="PANTHER" id="PTHR23523:SF2">
    <property type="entry name" value="2-NITROIMIDAZOLE TRANSPORTER"/>
    <property type="match status" value="1"/>
</dbReference>
<dbReference type="PROSITE" id="PS50850">
    <property type="entry name" value="MFS"/>
    <property type="match status" value="1"/>
</dbReference>
<feature type="transmembrane region" description="Helical" evidence="6">
    <location>
        <begin position="163"/>
        <end position="185"/>
    </location>
</feature>
<keyword evidence="3 6" id="KW-0812">Transmembrane</keyword>
<dbReference type="KEGG" id="abut:Ami103574_02175"/>
<dbReference type="AlphaFoldDB" id="A0A858BTC6"/>
<evidence type="ECO:0000256" key="1">
    <source>
        <dbReference type="ARBA" id="ARBA00004651"/>
    </source>
</evidence>
<keyword evidence="2" id="KW-0813">Transport</keyword>
<dbReference type="Gene3D" id="1.20.1250.20">
    <property type="entry name" value="MFS general substrate transporter like domains"/>
    <property type="match status" value="2"/>
</dbReference>
<organism evidence="8 9">
    <name type="scientific">Aminipila butyrica</name>
    <dbReference type="NCBI Taxonomy" id="433296"/>
    <lineage>
        <taxon>Bacteria</taxon>
        <taxon>Bacillati</taxon>
        <taxon>Bacillota</taxon>
        <taxon>Clostridia</taxon>
        <taxon>Peptostreptococcales</taxon>
        <taxon>Anaerovoracaceae</taxon>
        <taxon>Aminipila</taxon>
    </lineage>
</organism>
<dbReference type="SUPFAM" id="SSF103473">
    <property type="entry name" value="MFS general substrate transporter"/>
    <property type="match status" value="1"/>
</dbReference>
<dbReference type="GO" id="GO:0005886">
    <property type="term" value="C:plasma membrane"/>
    <property type="evidence" value="ECO:0007669"/>
    <property type="project" value="UniProtKB-SubCell"/>
</dbReference>
<feature type="transmembrane region" description="Helical" evidence="6">
    <location>
        <begin position="42"/>
        <end position="61"/>
    </location>
</feature>
<keyword evidence="5 6" id="KW-0472">Membrane</keyword>
<dbReference type="GO" id="GO:0022857">
    <property type="term" value="F:transmembrane transporter activity"/>
    <property type="evidence" value="ECO:0007669"/>
    <property type="project" value="InterPro"/>
</dbReference>
<feature type="transmembrane region" description="Helical" evidence="6">
    <location>
        <begin position="284"/>
        <end position="303"/>
    </location>
</feature>
<dbReference type="PANTHER" id="PTHR23523">
    <property type="match status" value="1"/>
</dbReference>
<reference evidence="8 9" key="1">
    <citation type="submission" date="2020-02" db="EMBL/GenBank/DDBJ databases">
        <authorList>
            <person name="Kim Y.B."/>
            <person name="Roh S.W."/>
        </authorList>
    </citation>
    <scope>NUCLEOTIDE SEQUENCE [LARGE SCALE GENOMIC DNA]</scope>
    <source>
        <strain evidence="8 9">DSM 103574</strain>
    </source>
</reference>
<dbReference type="Pfam" id="PF07690">
    <property type="entry name" value="MFS_1"/>
    <property type="match status" value="1"/>
</dbReference>
<feature type="transmembrane region" description="Helical" evidence="6">
    <location>
        <begin position="73"/>
        <end position="91"/>
    </location>
</feature>
<feature type="transmembrane region" description="Helical" evidence="6">
    <location>
        <begin position="9"/>
        <end position="36"/>
    </location>
</feature>
<dbReference type="Proteomes" id="UP000466848">
    <property type="component" value="Chromosome"/>
</dbReference>
<feature type="transmembrane region" description="Helical" evidence="6">
    <location>
        <begin position="249"/>
        <end position="272"/>
    </location>
</feature>
<feature type="domain" description="Major facilitator superfamily (MFS) profile" evidence="7">
    <location>
        <begin position="9"/>
        <end position="398"/>
    </location>
</feature>
<feature type="transmembrane region" description="Helical" evidence="6">
    <location>
        <begin position="97"/>
        <end position="118"/>
    </location>
</feature>
<name>A0A858BTC6_9FIRM</name>
<feature type="transmembrane region" description="Helical" evidence="6">
    <location>
        <begin position="344"/>
        <end position="367"/>
    </location>
</feature>
<dbReference type="InterPro" id="IPR052524">
    <property type="entry name" value="MFS_Cyanate_Porter"/>
</dbReference>
<dbReference type="InterPro" id="IPR011701">
    <property type="entry name" value="MFS"/>
</dbReference>
<feature type="transmembrane region" description="Helical" evidence="6">
    <location>
        <begin position="130"/>
        <end position="157"/>
    </location>
</feature>
<evidence type="ECO:0000256" key="4">
    <source>
        <dbReference type="ARBA" id="ARBA00022989"/>
    </source>
</evidence>
<feature type="transmembrane region" description="Helical" evidence="6">
    <location>
        <begin position="373"/>
        <end position="394"/>
    </location>
</feature>